<keyword evidence="3" id="KW-1185">Reference proteome</keyword>
<accession>A0AAV8XRG9</accession>
<evidence type="ECO:0000313" key="3">
    <source>
        <dbReference type="Proteomes" id="UP001162162"/>
    </source>
</evidence>
<dbReference type="EMBL" id="JAPWTK010000363">
    <property type="protein sequence ID" value="KAJ8941536.1"/>
    <property type="molecule type" value="Genomic_DNA"/>
</dbReference>
<comment type="caution">
    <text evidence="2">The sequence shown here is derived from an EMBL/GenBank/DDBJ whole genome shotgun (WGS) entry which is preliminary data.</text>
</comment>
<name>A0AAV8XRG9_9CUCU</name>
<sequence>MGHLMVRYTLARPKNLNRRSLLSFLSLRTIYVSFPEVSRGETINLSSDPLPRQIYARNIGVKRVAHSAALRNFLLVKEFKRLYSSGTKHCQGPVCFPGIGISRKYRNEWKIRNAIAVLGPAFRTKTLARFETLLKTIDESEVEISVISCLSVRGLQQGLRTWIVTCEETWVNTPESRSVAEERGGSSSESQDSTARWQGSFNHFL</sequence>
<proteinExistence type="predicted"/>
<feature type="compositionally biased region" description="Polar residues" evidence="1">
    <location>
        <begin position="185"/>
        <end position="196"/>
    </location>
</feature>
<evidence type="ECO:0000256" key="1">
    <source>
        <dbReference type="SAM" id="MobiDB-lite"/>
    </source>
</evidence>
<dbReference type="AlphaFoldDB" id="A0AAV8XRG9"/>
<reference evidence="2" key="1">
    <citation type="journal article" date="2023" name="Insect Mol. Biol.">
        <title>Genome sequencing provides insights into the evolution of gene families encoding plant cell wall-degrading enzymes in longhorned beetles.</title>
        <authorList>
            <person name="Shin N.R."/>
            <person name="Okamura Y."/>
            <person name="Kirsch R."/>
            <person name="Pauchet Y."/>
        </authorList>
    </citation>
    <scope>NUCLEOTIDE SEQUENCE</scope>
    <source>
        <strain evidence="2">AMC_N1</strain>
    </source>
</reference>
<protein>
    <submittedName>
        <fullName evidence="2">Uncharacterized protein</fullName>
    </submittedName>
</protein>
<feature type="region of interest" description="Disordered" evidence="1">
    <location>
        <begin position="175"/>
        <end position="196"/>
    </location>
</feature>
<organism evidence="2 3">
    <name type="scientific">Aromia moschata</name>
    <dbReference type="NCBI Taxonomy" id="1265417"/>
    <lineage>
        <taxon>Eukaryota</taxon>
        <taxon>Metazoa</taxon>
        <taxon>Ecdysozoa</taxon>
        <taxon>Arthropoda</taxon>
        <taxon>Hexapoda</taxon>
        <taxon>Insecta</taxon>
        <taxon>Pterygota</taxon>
        <taxon>Neoptera</taxon>
        <taxon>Endopterygota</taxon>
        <taxon>Coleoptera</taxon>
        <taxon>Polyphaga</taxon>
        <taxon>Cucujiformia</taxon>
        <taxon>Chrysomeloidea</taxon>
        <taxon>Cerambycidae</taxon>
        <taxon>Cerambycinae</taxon>
        <taxon>Callichromatini</taxon>
        <taxon>Aromia</taxon>
    </lineage>
</organism>
<evidence type="ECO:0000313" key="2">
    <source>
        <dbReference type="EMBL" id="KAJ8941536.1"/>
    </source>
</evidence>
<gene>
    <name evidence="2" type="ORF">NQ318_010304</name>
</gene>
<dbReference type="Proteomes" id="UP001162162">
    <property type="component" value="Unassembled WGS sequence"/>
</dbReference>